<dbReference type="EMBL" id="VDUW01000004">
    <property type="protein sequence ID" value="TXL65056.1"/>
    <property type="molecule type" value="Genomic_DNA"/>
</dbReference>
<proteinExistence type="predicted"/>
<gene>
    <name evidence="2" type="ORF">FHP05_07925</name>
</gene>
<evidence type="ECO:0008006" key="4">
    <source>
        <dbReference type="Google" id="ProtNLM"/>
    </source>
</evidence>
<dbReference type="RefSeq" id="WP_147666849.1">
    <property type="nucleotide sequence ID" value="NZ_VDUW01000004.1"/>
</dbReference>
<organism evidence="2 3">
    <name type="scientific">Cerasibacillus terrae</name>
    <dbReference type="NCBI Taxonomy" id="2498845"/>
    <lineage>
        <taxon>Bacteria</taxon>
        <taxon>Bacillati</taxon>
        <taxon>Bacillota</taxon>
        <taxon>Bacilli</taxon>
        <taxon>Bacillales</taxon>
        <taxon>Bacillaceae</taxon>
        <taxon>Cerasibacillus</taxon>
    </lineage>
</organism>
<evidence type="ECO:0000256" key="1">
    <source>
        <dbReference type="SAM" id="MobiDB-lite"/>
    </source>
</evidence>
<dbReference type="AlphaFoldDB" id="A0A5C8NVA0"/>
<reference evidence="2 3" key="1">
    <citation type="submission" date="2019-06" db="EMBL/GenBank/DDBJ databases">
        <title>Cerasibacillus sp. nov., isolated from maize field.</title>
        <authorList>
            <person name="Lin S.-Y."/>
            <person name="Tsai C.-F."/>
            <person name="Young C.-C."/>
        </authorList>
    </citation>
    <scope>NUCLEOTIDE SEQUENCE [LARGE SCALE GENOMIC DNA]</scope>
    <source>
        <strain evidence="2 3">CC-CFT480</strain>
    </source>
</reference>
<sequence>MNEGYVKLYRKLMHNVVWQDPLKLKLWLFCLMKASYKKREVLIDNQIVQLDSGQFVTGRDSIEREFNRDMQKKYQVSGRTLWRWMKLLESEQYISINSTNKFSIITINNWDVYNKNDQQMSEKHPATGHQMSTNKKEKN</sequence>
<protein>
    <recommendedName>
        <fullName evidence="4">Replication protein</fullName>
    </recommendedName>
</protein>
<dbReference type="OrthoDB" id="1821976at2"/>
<keyword evidence="3" id="KW-1185">Reference proteome</keyword>
<comment type="caution">
    <text evidence="2">The sequence shown here is derived from an EMBL/GenBank/DDBJ whole genome shotgun (WGS) entry which is preliminary data.</text>
</comment>
<feature type="region of interest" description="Disordered" evidence="1">
    <location>
        <begin position="119"/>
        <end position="139"/>
    </location>
</feature>
<evidence type="ECO:0000313" key="3">
    <source>
        <dbReference type="Proteomes" id="UP000321574"/>
    </source>
</evidence>
<accession>A0A5C8NVA0</accession>
<dbReference type="Proteomes" id="UP000321574">
    <property type="component" value="Unassembled WGS sequence"/>
</dbReference>
<evidence type="ECO:0000313" key="2">
    <source>
        <dbReference type="EMBL" id="TXL65056.1"/>
    </source>
</evidence>
<name>A0A5C8NVA0_9BACI</name>